<reference evidence="2" key="1">
    <citation type="submission" date="2020-11" db="EMBL/GenBank/DDBJ databases">
        <title>Adaptations for nitrogen fixation in a non-lichenized fungal sporocarp promotes dispersal by wood-feeding termites.</title>
        <authorList>
            <consortium name="DOE Joint Genome Institute"/>
            <person name="Koch R.A."/>
            <person name="Yoon G."/>
            <person name="Arayal U."/>
            <person name="Lail K."/>
            <person name="Amirebrahimi M."/>
            <person name="Labutti K."/>
            <person name="Lipzen A."/>
            <person name="Riley R."/>
            <person name="Barry K."/>
            <person name="Henrissat B."/>
            <person name="Grigoriev I.V."/>
            <person name="Herr J.R."/>
            <person name="Aime M.C."/>
        </authorList>
    </citation>
    <scope>NUCLEOTIDE SEQUENCE</scope>
    <source>
        <strain evidence="2">MCA 3950</strain>
    </source>
</reference>
<protein>
    <recommendedName>
        <fullName evidence="4">F-box domain-containing protein</fullName>
    </recommendedName>
</protein>
<name>A0A9P7VSY8_9AGAR</name>
<dbReference type="EMBL" id="MU250536">
    <property type="protein sequence ID" value="KAG7445499.1"/>
    <property type="molecule type" value="Genomic_DNA"/>
</dbReference>
<comment type="caution">
    <text evidence="2">The sequence shown here is derived from an EMBL/GenBank/DDBJ whole genome shotgun (WGS) entry which is preliminary data.</text>
</comment>
<evidence type="ECO:0000256" key="1">
    <source>
        <dbReference type="SAM" id="Coils"/>
    </source>
</evidence>
<accession>A0A9P7VSY8</accession>
<evidence type="ECO:0000313" key="3">
    <source>
        <dbReference type="Proteomes" id="UP000812287"/>
    </source>
</evidence>
<keyword evidence="1" id="KW-0175">Coiled coil</keyword>
<organism evidence="2 3">
    <name type="scientific">Guyanagaster necrorhizus</name>
    <dbReference type="NCBI Taxonomy" id="856835"/>
    <lineage>
        <taxon>Eukaryota</taxon>
        <taxon>Fungi</taxon>
        <taxon>Dikarya</taxon>
        <taxon>Basidiomycota</taxon>
        <taxon>Agaricomycotina</taxon>
        <taxon>Agaricomycetes</taxon>
        <taxon>Agaricomycetidae</taxon>
        <taxon>Agaricales</taxon>
        <taxon>Marasmiineae</taxon>
        <taxon>Physalacriaceae</taxon>
        <taxon>Guyanagaster</taxon>
    </lineage>
</organism>
<dbReference type="OrthoDB" id="3248197at2759"/>
<evidence type="ECO:0000313" key="2">
    <source>
        <dbReference type="EMBL" id="KAG7445499.1"/>
    </source>
</evidence>
<sequence>LHHYKYSHSTNSISIRQISGKQHRDFINCPLCGSVARQPFPQSIRRPHILQLLQCNDVPTDAELSCSQEIVKKASGHIAELDERIADARKTRDALLSECISIEEDSKDARVLSSPVRRLPPDVFRAISLETILSPFQTMSRSDYYNSLDHKNSPWMVSQVCHGWRLIIVSSPELWSSMSLILSNHFSSSIFCQMFMLGRR</sequence>
<keyword evidence="3" id="KW-1185">Reference proteome</keyword>
<gene>
    <name evidence="2" type="ORF">BT62DRAFT_159010</name>
</gene>
<dbReference type="GeneID" id="66102183"/>
<dbReference type="AlphaFoldDB" id="A0A9P7VSY8"/>
<dbReference type="RefSeq" id="XP_043038999.1">
    <property type="nucleotide sequence ID" value="XM_043179887.1"/>
</dbReference>
<evidence type="ECO:0008006" key="4">
    <source>
        <dbReference type="Google" id="ProtNLM"/>
    </source>
</evidence>
<feature type="non-terminal residue" evidence="2">
    <location>
        <position position="1"/>
    </location>
</feature>
<dbReference type="Proteomes" id="UP000812287">
    <property type="component" value="Unassembled WGS sequence"/>
</dbReference>
<feature type="coiled-coil region" evidence="1">
    <location>
        <begin position="71"/>
        <end position="98"/>
    </location>
</feature>
<proteinExistence type="predicted"/>